<feature type="non-terminal residue" evidence="1">
    <location>
        <position position="1"/>
    </location>
</feature>
<feature type="non-terminal residue" evidence="1">
    <location>
        <position position="41"/>
    </location>
</feature>
<keyword evidence="2" id="KW-1185">Reference proteome</keyword>
<dbReference type="EMBL" id="CAJVQC010154662">
    <property type="protein sequence ID" value="CAG8847173.1"/>
    <property type="molecule type" value="Genomic_DNA"/>
</dbReference>
<comment type="caution">
    <text evidence="1">The sequence shown here is derived from an EMBL/GenBank/DDBJ whole genome shotgun (WGS) entry which is preliminary data.</text>
</comment>
<gene>
    <name evidence="1" type="ORF">RPERSI_LOCUS34510</name>
</gene>
<organism evidence="1 2">
    <name type="scientific">Racocetra persica</name>
    <dbReference type="NCBI Taxonomy" id="160502"/>
    <lineage>
        <taxon>Eukaryota</taxon>
        <taxon>Fungi</taxon>
        <taxon>Fungi incertae sedis</taxon>
        <taxon>Mucoromycota</taxon>
        <taxon>Glomeromycotina</taxon>
        <taxon>Glomeromycetes</taxon>
        <taxon>Diversisporales</taxon>
        <taxon>Gigasporaceae</taxon>
        <taxon>Racocetra</taxon>
    </lineage>
</organism>
<accession>A0ACA9SVT5</accession>
<reference evidence="1" key="1">
    <citation type="submission" date="2021-06" db="EMBL/GenBank/DDBJ databases">
        <authorList>
            <person name="Kallberg Y."/>
            <person name="Tangrot J."/>
            <person name="Rosling A."/>
        </authorList>
    </citation>
    <scope>NUCLEOTIDE SEQUENCE</scope>
    <source>
        <strain evidence="1">MA461A</strain>
    </source>
</reference>
<protein>
    <submittedName>
        <fullName evidence="1">26900_t:CDS:1</fullName>
    </submittedName>
</protein>
<evidence type="ECO:0000313" key="2">
    <source>
        <dbReference type="Proteomes" id="UP000789920"/>
    </source>
</evidence>
<name>A0ACA9SVT5_9GLOM</name>
<proteinExistence type="predicted"/>
<evidence type="ECO:0000313" key="1">
    <source>
        <dbReference type="EMBL" id="CAG8847173.1"/>
    </source>
</evidence>
<dbReference type="Proteomes" id="UP000789920">
    <property type="component" value="Unassembled WGS sequence"/>
</dbReference>
<sequence length="41" mass="5020">RTTMQLRNIVEDPYSFFEEELLEDINFLEDDQLRELISDLE</sequence>